<evidence type="ECO:0000256" key="5">
    <source>
        <dbReference type="ARBA" id="ARBA00022692"/>
    </source>
</evidence>
<evidence type="ECO:0000256" key="7">
    <source>
        <dbReference type="ARBA" id="ARBA00022737"/>
    </source>
</evidence>
<evidence type="ECO:0000256" key="6">
    <source>
        <dbReference type="ARBA" id="ARBA00022729"/>
    </source>
</evidence>
<dbReference type="InterPro" id="IPR024788">
    <property type="entry name" value="Malectin-like_Carb-bd_dom"/>
</dbReference>
<evidence type="ECO:0000256" key="2">
    <source>
        <dbReference type="ARBA" id="ARBA00012513"/>
    </source>
</evidence>
<dbReference type="FunFam" id="3.80.10.10:FF:000129">
    <property type="entry name" value="Leucine-rich repeat receptor-like kinase"/>
    <property type="match status" value="1"/>
</dbReference>
<evidence type="ECO:0000256" key="9">
    <source>
        <dbReference type="ARBA" id="ARBA00022840"/>
    </source>
</evidence>
<evidence type="ECO:0000256" key="10">
    <source>
        <dbReference type="ARBA" id="ARBA00022989"/>
    </source>
</evidence>
<dbReference type="InterPro" id="IPR001245">
    <property type="entry name" value="Ser-Thr/Tyr_kinase_cat_dom"/>
</dbReference>
<dbReference type="Gene3D" id="3.80.10.10">
    <property type="entry name" value="Ribonuclease Inhibitor"/>
    <property type="match status" value="1"/>
</dbReference>
<evidence type="ECO:0000256" key="17">
    <source>
        <dbReference type="SAM" id="Phobius"/>
    </source>
</evidence>
<feature type="domain" description="Protein kinase" evidence="19">
    <location>
        <begin position="628"/>
        <end position="899"/>
    </location>
</feature>
<dbReference type="InterPro" id="IPR000719">
    <property type="entry name" value="Prot_kinase_dom"/>
</dbReference>
<evidence type="ECO:0000313" key="20">
    <source>
        <dbReference type="EMBL" id="VVB00532.1"/>
    </source>
</evidence>
<keyword evidence="6 18" id="KW-0732">Signal</keyword>
<comment type="caution">
    <text evidence="20">The sequence shown here is derived from an EMBL/GenBank/DDBJ whole genome shotgun (WGS) entry which is preliminary data.</text>
</comment>
<dbReference type="Proteomes" id="UP000489600">
    <property type="component" value="Unassembled WGS sequence"/>
</dbReference>
<dbReference type="SUPFAM" id="SSF52058">
    <property type="entry name" value="L domain-like"/>
    <property type="match status" value="1"/>
</dbReference>
<comment type="catalytic activity">
    <reaction evidence="14">
        <text>L-threonyl-[protein] + ATP = O-phospho-L-threonyl-[protein] + ADP + H(+)</text>
        <dbReference type="Rhea" id="RHEA:46608"/>
        <dbReference type="Rhea" id="RHEA-COMP:11060"/>
        <dbReference type="Rhea" id="RHEA-COMP:11605"/>
        <dbReference type="ChEBI" id="CHEBI:15378"/>
        <dbReference type="ChEBI" id="CHEBI:30013"/>
        <dbReference type="ChEBI" id="CHEBI:30616"/>
        <dbReference type="ChEBI" id="CHEBI:61977"/>
        <dbReference type="ChEBI" id="CHEBI:456216"/>
        <dbReference type="EC" id="2.7.11.1"/>
    </reaction>
</comment>
<keyword evidence="9" id="KW-0067">ATP-binding</keyword>
<evidence type="ECO:0000256" key="15">
    <source>
        <dbReference type="ARBA" id="ARBA00048679"/>
    </source>
</evidence>
<dbReference type="OrthoDB" id="2017114at2759"/>
<dbReference type="GO" id="GO:0004672">
    <property type="term" value="F:protein kinase activity"/>
    <property type="evidence" value="ECO:0007669"/>
    <property type="project" value="InterPro"/>
</dbReference>
<dbReference type="FunFam" id="1.10.510.10:FF:000468">
    <property type="entry name" value="PTI1-like tyrosine-protein kinase 3"/>
    <property type="match status" value="1"/>
</dbReference>
<dbReference type="Pfam" id="PF12819">
    <property type="entry name" value="Malectin_like"/>
    <property type="match status" value="1"/>
</dbReference>
<dbReference type="EMBL" id="CABITT030000004">
    <property type="protein sequence ID" value="VVB00532.1"/>
    <property type="molecule type" value="Genomic_DNA"/>
</dbReference>
<keyword evidence="13" id="KW-0675">Receptor</keyword>
<dbReference type="Pfam" id="PF00560">
    <property type="entry name" value="LRR_1"/>
    <property type="match status" value="2"/>
</dbReference>
<keyword evidence="4" id="KW-0433">Leucine-rich repeat</keyword>
<evidence type="ECO:0000256" key="4">
    <source>
        <dbReference type="ARBA" id="ARBA00022614"/>
    </source>
</evidence>
<dbReference type="InterPro" id="IPR032675">
    <property type="entry name" value="LRR_dom_sf"/>
</dbReference>
<evidence type="ECO:0000256" key="16">
    <source>
        <dbReference type="SAM" id="MobiDB-lite"/>
    </source>
</evidence>
<keyword evidence="12" id="KW-1015">Disulfide bond</keyword>
<dbReference type="Pfam" id="PF07714">
    <property type="entry name" value="PK_Tyr_Ser-Thr"/>
    <property type="match status" value="1"/>
</dbReference>
<comment type="subcellular location">
    <subcellularLocation>
        <location evidence="1">Cell membrane</location>
        <topology evidence="1">Single-pass membrane protein</topology>
    </subcellularLocation>
</comment>
<proteinExistence type="predicted"/>
<sequence length="933" mass="103305">MMASSNALSLICLVVLLINLVNAQDQTGFISIDCGLQPENSSYTETLTGLKYVSDSSYTDKGTSSSVALENRGNLMQSMWSVRSFPDGIRNCYTIAVSNSTKYLIRAAFMYGNYDSRNELPEFELHLGSNKWDTVKLESSLKVASKEIIYYVLTDTLQVCLVNTGNGSPFISVLELRPLLNSSYATQSDAESLQLYQRLDFGSSPNQTVRFPDDGFDRIWSPSTPVGSKQLSSSSASLSRNSTNNFRLPQVVMRTAVIPETASGSVDFGWTPDDPSLEFYVFMYFMEFQEPNSNSGERREFVIFLNGEAFSPPFNVTYLRTTALFSVSPLSAESFEFSIRRTRDSTRPPLINAMETYFAKKFLQSSTNQNELSAMSNIKSAYKVKKNWEGDVCVPQAYTWEGVNCSYSGTSMPRVIALNLSSAGLTGEIVSDISRLSQLQILDLSNNNLTGPIPVFLAQLQFLRVLNLANNQLSGPISSAFMERKDIINGNPSICTETACEEIERNNSKKKKLPGFVIPLVASLAGLFLIAIFVAILFIFMRKKKQGRMIQRSITASSNGLSLQRRDTGSMRPSLQRRETGFSTRPSLQRIESGMTDYEGNETAVVDAFDLEPANRKFAYAEIVNITNGFEKDQGKVGFGRNYLGQLDGKEVTVKLVSSLSSQGYKQLRAEVKHLFRIHHKNLITMLGYCNEGDKLAVIYEYMANGNLKQHISETSSTVFSWEDRLGIAVDVAQGLEYLHTGCTPPIIHRNVKCTNVFLDEKFNAKLGGFGLSRAFDAAEGSHLNTAIAGTPGYVDPEYYTSNILTEKSDVYSFGVVLLEIVTAKPAIIKTGERMHISQWVESLLSRDNIVEILDPSLCGDYDPNSAFKTVEIAVACVCRNSSDRPGMSQVVTALKESLAVEIERKKDLPVVSTDSIEVLALGFGSNPPPRLR</sequence>
<dbReference type="GO" id="GO:0005886">
    <property type="term" value="C:plasma membrane"/>
    <property type="evidence" value="ECO:0007669"/>
    <property type="project" value="UniProtKB-SubCell"/>
</dbReference>
<reference evidence="20" key="1">
    <citation type="submission" date="2019-07" db="EMBL/GenBank/DDBJ databases">
        <authorList>
            <person name="Dittberner H."/>
        </authorList>
    </citation>
    <scope>NUCLEOTIDE SEQUENCE [LARGE SCALE GENOMIC DNA]</scope>
</reference>
<evidence type="ECO:0000256" key="13">
    <source>
        <dbReference type="ARBA" id="ARBA00023170"/>
    </source>
</evidence>
<keyword evidence="3" id="KW-1003">Cell membrane</keyword>
<dbReference type="Gene3D" id="3.30.200.20">
    <property type="entry name" value="Phosphorylase Kinase, domain 1"/>
    <property type="match status" value="1"/>
</dbReference>
<feature type="transmembrane region" description="Helical" evidence="17">
    <location>
        <begin position="516"/>
        <end position="540"/>
    </location>
</feature>
<dbReference type="EC" id="2.7.11.1" evidence="2"/>
<evidence type="ECO:0000256" key="12">
    <source>
        <dbReference type="ARBA" id="ARBA00023157"/>
    </source>
</evidence>
<feature type="signal peptide" evidence="18">
    <location>
        <begin position="1"/>
        <end position="23"/>
    </location>
</feature>
<keyword evidence="11 17" id="KW-0472">Membrane</keyword>
<dbReference type="GO" id="GO:0005524">
    <property type="term" value="F:ATP binding"/>
    <property type="evidence" value="ECO:0007669"/>
    <property type="project" value="UniProtKB-KW"/>
</dbReference>
<dbReference type="SUPFAM" id="SSF56112">
    <property type="entry name" value="Protein kinase-like (PK-like)"/>
    <property type="match status" value="1"/>
</dbReference>
<accession>A0A565BI51</accession>
<gene>
    <name evidence="20" type="ORF">ANE_LOCUS10976</name>
</gene>
<evidence type="ECO:0000256" key="18">
    <source>
        <dbReference type="SAM" id="SignalP"/>
    </source>
</evidence>
<dbReference type="PANTHER" id="PTHR45631:SF205">
    <property type="entry name" value="LEUCINE-RICH REPEAT PROTEIN KINASE FAMILY PROTEIN"/>
    <property type="match status" value="1"/>
</dbReference>
<dbReference type="PANTHER" id="PTHR45631">
    <property type="entry name" value="OS07G0107800 PROTEIN-RELATED"/>
    <property type="match status" value="1"/>
</dbReference>
<evidence type="ECO:0000256" key="3">
    <source>
        <dbReference type="ARBA" id="ARBA00022475"/>
    </source>
</evidence>
<dbReference type="InterPro" id="IPR001611">
    <property type="entry name" value="Leu-rich_rpt"/>
</dbReference>
<evidence type="ECO:0000256" key="8">
    <source>
        <dbReference type="ARBA" id="ARBA00022741"/>
    </source>
</evidence>
<dbReference type="GO" id="GO:0045087">
    <property type="term" value="P:innate immune response"/>
    <property type="evidence" value="ECO:0007669"/>
    <property type="project" value="UniProtKB-ARBA"/>
</dbReference>
<protein>
    <recommendedName>
        <fullName evidence="2">non-specific serine/threonine protein kinase</fullName>
        <ecNumber evidence="2">2.7.11.1</ecNumber>
    </recommendedName>
</protein>
<feature type="chain" id="PRO_5021727839" description="non-specific serine/threonine protein kinase" evidence="18">
    <location>
        <begin position="24"/>
        <end position="933"/>
    </location>
</feature>
<keyword evidence="7" id="KW-0677">Repeat</keyword>
<organism evidence="20 21">
    <name type="scientific">Arabis nemorensis</name>
    <dbReference type="NCBI Taxonomy" id="586526"/>
    <lineage>
        <taxon>Eukaryota</taxon>
        <taxon>Viridiplantae</taxon>
        <taxon>Streptophyta</taxon>
        <taxon>Embryophyta</taxon>
        <taxon>Tracheophyta</taxon>
        <taxon>Spermatophyta</taxon>
        <taxon>Magnoliopsida</taxon>
        <taxon>eudicotyledons</taxon>
        <taxon>Gunneridae</taxon>
        <taxon>Pentapetalae</taxon>
        <taxon>rosids</taxon>
        <taxon>malvids</taxon>
        <taxon>Brassicales</taxon>
        <taxon>Brassicaceae</taxon>
        <taxon>Arabideae</taxon>
        <taxon>Arabis</taxon>
    </lineage>
</organism>
<dbReference type="CDD" id="cd14066">
    <property type="entry name" value="STKc_IRAK"/>
    <property type="match status" value="1"/>
</dbReference>
<dbReference type="Gene3D" id="1.10.510.10">
    <property type="entry name" value="Transferase(Phosphotransferase) domain 1"/>
    <property type="match status" value="1"/>
</dbReference>
<keyword evidence="8" id="KW-0547">Nucleotide-binding</keyword>
<evidence type="ECO:0000256" key="14">
    <source>
        <dbReference type="ARBA" id="ARBA00047899"/>
    </source>
</evidence>
<keyword evidence="21" id="KW-1185">Reference proteome</keyword>
<evidence type="ECO:0000256" key="11">
    <source>
        <dbReference type="ARBA" id="ARBA00023136"/>
    </source>
</evidence>
<feature type="region of interest" description="Disordered" evidence="16">
    <location>
        <begin position="561"/>
        <end position="583"/>
    </location>
</feature>
<evidence type="ECO:0000313" key="21">
    <source>
        <dbReference type="Proteomes" id="UP000489600"/>
    </source>
</evidence>
<name>A0A565BI51_9BRAS</name>
<dbReference type="PROSITE" id="PS50011">
    <property type="entry name" value="PROTEIN_KINASE_DOM"/>
    <property type="match status" value="1"/>
</dbReference>
<dbReference type="InterPro" id="IPR011009">
    <property type="entry name" value="Kinase-like_dom_sf"/>
</dbReference>
<evidence type="ECO:0000256" key="1">
    <source>
        <dbReference type="ARBA" id="ARBA00004162"/>
    </source>
</evidence>
<comment type="catalytic activity">
    <reaction evidence="15">
        <text>L-seryl-[protein] + ATP = O-phospho-L-seryl-[protein] + ADP + H(+)</text>
        <dbReference type="Rhea" id="RHEA:17989"/>
        <dbReference type="Rhea" id="RHEA-COMP:9863"/>
        <dbReference type="Rhea" id="RHEA-COMP:11604"/>
        <dbReference type="ChEBI" id="CHEBI:15378"/>
        <dbReference type="ChEBI" id="CHEBI:29999"/>
        <dbReference type="ChEBI" id="CHEBI:30616"/>
        <dbReference type="ChEBI" id="CHEBI:83421"/>
        <dbReference type="ChEBI" id="CHEBI:456216"/>
        <dbReference type="EC" id="2.7.11.1"/>
    </reaction>
</comment>
<dbReference type="AlphaFoldDB" id="A0A565BI51"/>
<keyword evidence="5 17" id="KW-0812">Transmembrane</keyword>
<keyword evidence="10 17" id="KW-1133">Transmembrane helix</keyword>
<evidence type="ECO:0000259" key="19">
    <source>
        <dbReference type="PROSITE" id="PS50011"/>
    </source>
</evidence>
<dbReference type="GO" id="GO:1901701">
    <property type="term" value="P:cellular response to oxygen-containing compound"/>
    <property type="evidence" value="ECO:0007669"/>
    <property type="project" value="UniProtKB-ARBA"/>
</dbReference>